<dbReference type="GO" id="GO:0005737">
    <property type="term" value="C:cytoplasm"/>
    <property type="evidence" value="ECO:0007669"/>
    <property type="project" value="UniProtKB-SubCell"/>
</dbReference>
<dbReference type="PANTHER" id="PTHR43721:SF22">
    <property type="entry name" value="ELONGATION FACTOR TU, MITOCHONDRIAL"/>
    <property type="match status" value="1"/>
</dbReference>
<dbReference type="InterPro" id="IPR004535">
    <property type="entry name" value="Transl_elong_SelB"/>
</dbReference>
<evidence type="ECO:0000256" key="2">
    <source>
        <dbReference type="ARBA" id="ARBA00022490"/>
    </source>
</evidence>
<dbReference type="InterPro" id="IPR036388">
    <property type="entry name" value="WH-like_DNA-bd_sf"/>
</dbReference>
<keyword evidence="5" id="KW-0342">GTP-binding</keyword>
<dbReference type="GO" id="GO:0003723">
    <property type="term" value="F:RNA binding"/>
    <property type="evidence" value="ECO:0007669"/>
    <property type="project" value="InterPro"/>
</dbReference>
<reference evidence="7 8" key="1">
    <citation type="journal article" date="2011" name="Stand. Genomic Sci.">
        <title>Complete genome sequence of Allochromatium vinosum DSM 180(T).</title>
        <authorList>
            <person name="Weissgerber T."/>
            <person name="Zigann R."/>
            <person name="Bruce D."/>
            <person name="Chang Y.J."/>
            <person name="Detter J.C."/>
            <person name="Han C."/>
            <person name="Hauser L."/>
            <person name="Jeffries C.D."/>
            <person name="Land M."/>
            <person name="Munk A.C."/>
            <person name="Tapia R."/>
            <person name="Dahl C."/>
        </authorList>
    </citation>
    <scope>NUCLEOTIDE SEQUENCE [LARGE SCALE GENOMIC DNA]</scope>
    <source>
        <strain evidence="8">ATCC 17899 / DSM 180 / NBRC 103801 / NCIMB 10441 / D</strain>
    </source>
</reference>
<evidence type="ECO:0000256" key="3">
    <source>
        <dbReference type="ARBA" id="ARBA00022741"/>
    </source>
</evidence>
<evidence type="ECO:0000259" key="6">
    <source>
        <dbReference type="PROSITE" id="PS51722"/>
    </source>
</evidence>
<dbReference type="SUPFAM" id="SSF50465">
    <property type="entry name" value="EF-Tu/eEF-1alpha/eIF2-gamma C-terminal domain"/>
    <property type="match status" value="1"/>
</dbReference>
<dbReference type="InterPro" id="IPR015191">
    <property type="entry name" value="SelB_WHD4"/>
</dbReference>
<proteinExistence type="predicted"/>
<keyword evidence="8" id="KW-1185">Reference proteome</keyword>
<dbReference type="CDD" id="cd15491">
    <property type="entry name" value="selB_III"/>
    <property type="match status" value="1"/>
</dbReference>
<keyword evidence="2" id="KW-0963">Cytoplasm</keyword>
<dbReference type="HOGENOM" id="CLU_023030_2_0_6"/>
<name>D3RT16_ALLVD</name>
<dbReference type="PROSITE" id="PS51722">
    <property type="entry name" value="G_TR_2"/>
    <property type="match status" value="1"/>
</dbReference>
<dbReference type="OrthoDB" id="9803139at2"/>
<feature type="domain" description="Tr-type G" evidence="6">
    <location>
        <begin position="1"/>
        <end position="171"/>
    </location>
</feature>
<evidence type="ECO:0000313" key="8">
    <source>
        <dbReference type="Proteomes" id="UP000001441"/>
    </source>
</evidence>
<dbReference type="CDD" id="cd04171">
    <property type="entry name" value="SelB"/>
    <property type="match status" value="1"/>
</dbReference>
<keyword evidence="7" id="KW-0251">Elongation factor</keyword>
<dbReference type="eggNOG" id="COG3276">
    <property type="taxonomic scope" value="Bacteria"/>
</dbReference>
<protein>
    <submittedName>
        <fullName evidence="7">Selenocysteine-specific translation elongation factor</fullName>
    </submittedName>
</protein>
<dbReference type="Gene3D" id="1.10.10.2770">
    <property type="match status" value="1"/>
</dbReference>
<dbReference type="InterPro" id="IPR005225">
    <property type="entry name" value="Small_GTP-bd"/>
</dbReference>
<comment type="subcellular location">
    <subcellularLocation>
        <location evidence="1">Cytoplasm</location>
    </subcellularLocation>
</comment>
<dbReference type="InterPro" id="IPR050055">
    <property type="entry name" value="EF-Tu_GTPase"/>
</dbReference>
<dbReference type="Pfam" id="PF09107">
    <property type="entry name" value="WHD_3rd_SelB"/>
    <property type="match status" value="1"/>
</dbReference>
<dbReference type="InterPro" id="IPR000795">
    <property type="entry name" value="T_Tr_GTP-bd_dom"/>
</dbReference>
<dbReference type="InterPro" id="IPR009000">
    <property type="entry name" value="Transl_B-barrel_sf"/>
</dbReference>
<dbReference type="Gene3D" id="1.10.10.10">
    <property type="entry name" value="Winged helix-like DNA-binding domain superfamily/Winged helix DNA-binding domain"/>
    <property type="match status" value="1"/>
</dbReference>
<dbReference type="SUPFAM" id="SSF52540">
    <property type="entry name" value="P-loop containing nucleoside triphosphate hydrolases"/>
    <property type="match status" value="1"/>
</dbReference>
<accession>D3RT16</accession>
<dbReference type="GO" id="GO:0003746">
    <property type="term" value="F:translation elongation factor activity"/>
    <property type="evidence" value="ECO:0007669"/>
    <property type="project" value="UniProtKB-KW"/>
</dbReference>
<dbReference type="PANTHER" id="PTHR43721">
    <property type="entry name" value="ELONGATION FACTOR TU-RELATED"/>
    <property type="match status" value="1"/>
</dbReference>
<evidence type="ECO:0000256" key="5">
    <source>
        <dbReference type="ARBA" id="ARBA00023134"/>
    </source>
</evidence>
<dbReference type="GO" id="GO:0001514">
    <property type="term" value="P:selenocysteine incorporation"/>
    <property type="evidence" value="ECO:0007669"/>
    <property type="project" value="InterPro"/>
</dbReference>
<evidence type="ECO:0000256" key="1">
    <source>
        <dbReference type="ARBA" id="ARBA00004496"/>
    </source>
</evidence>
<keyword evidence="4" id="KW-0648">Protein biosynthesis</keyword>
<dbReference type="PRINTS" id="PR00315">
    <property type="entry name" value="ELONGATNFCT"/>
</dbReference>
<dbReference type="Pfam" id="PF00009">
    <property type="entry name" value="GTP_EFTU"/>
    <property type="match status" value="1"/>
</dbReference>
<dbReference type="Proteomes" id="UP000001441">
    <property type="component" value="Chromosome"/>
</dbReference>
<dbReference type="Pfam" id="PF25461">
    <property type="entry name" value="Beta-barrel_SelB"/>
    <property type="match status" value="1"/>
</dbReference>
<dbReference type="Gene3D" id="3.40.50.300">
    <property type="entry name" value="P-loop containing nucleotide triphosphate hydrolases"/>
    <property type="match status" value="1"/>
</dbReference>
<dbReference type="NCBIfam" id="TIGR00475">
    <property type="entry name" value="selB"/>
    <property type="match status" value="1"/>
</dbReference>
<dbReference type="AlphaFoldDB" id="D3RT16"/>
<dbReference type="NCBIfam" id="TIGR00231">
    <property type="entry name" value="small_GTP"/>
    <property type="match status" value="1"/>
</dbReference>
<evidence type="ECO:0000313" key="7">
    <source>
        <dbReference type="EMBL" id="ADC62325.1"/>
    </source>
</evidence>
<dbReference type="InterPro" id="IPR015190">
    <property type="entry name" value="Elong_fac_SelB-wing-hlx_typ-2"/>
</dbReference>
<sequence>MLIGTAGHIDHGKTTLVKALTGVDADRLPQEKARGITLDLGYAYTPLADGSVLGFVDVPGHEKLVHNMLAGATAIDFVLLVIAADDGPMPQTREHLELLDLLGLSRGAVALTKIDVAAPERLDAARHAVHELLAGTALATCPLFPVSGRTGDGVDALRDHLEREATAFVPPAAGGRFRLAIDRAFSLSGVGTVVTGTAHAGTVAVGETLMLAPPGLKARVRGLHVQDRPAERGQAGERCALALKGEFEKSDIRRGQWLVEPSLVLALNRVQGEVRVPASQPALRHMQSVHVHLGTEDIVGRVALLDTREVAPGERALVELLLERETLALRGDRFILRDAGAQRTVAGGRVLDIFPPTRHKRTPERLALLDRLRDDDPVVALEYLADQSTTGVDLERFALSWNLDRDAAEALWQRVGLRVIREGETVIGLRSAAWAGLRARLLDVLEQEHARAPDMIGVEPERLRRLTSVRLARPVFAALRAELLASGAIAQTRTWLHRPSHRASVSDSDRACFAAWRPLLDAKPYNPPRVRDVAKATGTPEHEVRRLFKRLARAGELYPVAHDHYFTAGAVAELAGIVRQLNVEQGAARAAPFRDILFSDGDGGRKVAIAILEFFDRIGYTRRVRDDHVLRHDSALHDLTAR</sequence>
<dbReference type="InterPro" id="IPR057335">
    <property type="entry name" value="Beta-barrel_SelB"/>
</dbReference>
<dbReference type="RefSeq" id="WP_012970599.1">
    <property type="nucleotide sequence ID" value="NC_013851.1"/>
</dbReference>
<dbReference type="Pfam" id="PF09106">
    <property type="entry name" value="WHD_2nd_SelB"/>
    <property type="match status" value="1"/>
</dbReference>
<keyword evidence="3" id="KW-0547">Nucleotide-binding</keyword>
<dbReference type="STRING" id="572477.Alvin_1390"/>
<dbReference type="GO" id="GO:0005525">
    <property type="term" value="F:GTP binding"/>
    <property type="evidence" value="ECO:0007669"/>
    <property type="project" value="UniProtKB-KW"/>
</dbReference>
<gene>
    <name evidence="7" type="ordered locus">Alvin_1390</name>
</gene>
<dbReference type="Gene3D" id="2.40.30.10">
    <property type="entry name" value="Translation factors"/>
    <property type="match status" value="2"/>
</dbReference>
<dbReference type="KEGG" id="alv:Alvin_1390"/>
<dbReference type="SUPFAM" id="SSF50447">
    <property type="entry name" value="Translation proteins"/>
    <property type="match status" value="1"/>
</dbReference>
<dbReference type="InterPro" id="IPR027417">
    <property type="entry name" value="P-loop_NTPase"/>
</dbReference>
<dbReference type="EMBL" id="CP001896">
    <property type="protein sequence ID" value="ADC62325.1"/>
    <property type="molecule type" value="Genomic_DNA"/>
</dbReference>
<evidence type="ECO:0000256" key="4">
    <source>
        <dbReference type="ARBA" id="ARBA00022917"/>
    </source>
</evidence>
<dbReference type="InterPro" id="IPR009001">
    <property type="entry name" value="Transl_elong_EF1A/Init_IF2_C"/>
</dbReference>
<dbReference type="InterPro" id="IPR036390">
    <property type="entry name" value="WH_DNA-bd_sf"/>
</dbReference>
<dbReference type="GO" id="GO:0003924">
    <property type="term" value="F:GTPase activity"/>
    <property type="evidence" value="ECO:0007669"/>
    <property type="project" value="InterPro"/>
</dbReference>
<dbReference type="SUPFAM" id="SSF46785">
    <property type="entry name" value="Winged helix' DNA-binding domain"/>
    <property type="match status" value="3"/>
</dbReference>
<organism evidence="7 8">
    <name type="scientific">Allochromatium vinosum (strain ATCC 17899 / DSM 180 / NBRC 103801 / NCIMB 10441 / D)</name>
    <name type="common">Chromatium vinosum</name>
    <dbReference type="NCBI Taxonomy" id="572477"/>
    <lineage>
        <taxon>Bacteria</taxon>
        <taxon>Pseudomonadati</taxon>
        <taxon>Pseudomonadota</taxon>
        <taxon>Gammaproteobacteria</taxon>
        <taxon>Chromatiales</taxon>
        <taxon>Chromatiaceae</taxon>
        <taxon>Allochromatium</taxon>
    </lineage>
</organism>